<dbReference type="Gene3D" id="3.40.50.10310">
    <property type="entry name" value="Creatininase"/>
    <property type="match status" value="1"/>
</dbReference>
<name>A0A4R6SJ65_LABRH</name>
<dbReference type="SUPFAM" id="SSF102215">
    <property type="entry name" value="Creatininase"/>
    <property type="match status" value="1"/>
</dbReference>
<dbReference type="OrthoDB" id="9801445at2"/>
<evidence type="ECO:0000256" key="2">
    <source>
        <dbReference type="ARBA" id="ARBA00022723"/>
    </source>
</evidence>
<dbReference type="Proteomes" id="UP000295444">
    <property type="component" value="Unassembled WGS sequence"/>
</dbReference>
<dbReference type="AlphaFoldDB" id="A0A4R6SJ65"/>
<dbReference type="GO" id="GO:0016811">
    <property type="term" value="F:hydrolase activity, acting on carbon-nitrogen (but not peptide) bonds, in linear amides"/>
    <property type="evidence" value="ECO:0007669"/>
    <property type="project" value="TreeGrafter"/>
</dbReference>
<comment type="cofactor">
    <cofactor evidence="1">
        <name>Zn(2+)</name>
        <dbReference type="ChEBI" id="CHEBI:29105"/>
    </cofactor>
</comment>
<evidence type="ECO:0000256" key="3">
    <source>
        <dbReference type="ARBA" id="ARBA00022801"/>
    </source>
</evidence>
<evidence type="ECO:0000313" key="6">
    <source>
        <dbReference type="EMBL" id="TDQ01048.1"/>
    </source>
</evidence>
<organism evidence="6 7">
    <name type="scientific">Labedaea rhizosphaerae</name>
    <dbReference type="NCBI Taxonomy" id="598644"/>
    <lineage>
        <taxon>Bacteria</taxon>
        <taxon>Bacillati</taxon>
        <taxon>Actinomycetota</taxon>
        <taxon>Actinomycetes</taxon>
        <taxon>Pseudonocardiales</taxon>
        <taxon>Pseudonocardiaceae</taxon>
        <taxon>Labedaea</taxon>
    </lineage>
</organism>
<keyword evidence="2" id="KW-0479">Metal-binding</keyword>
<protein>
    <submittedName>
        <fullName evidence="6">Creatinine amidohydrolase</fullName>
    </submittedName>
</protein>
<keyword evidence="7" id="KW-1185">Reference proteome</keyword>
<dbReference type="RefSeq" id="WP_133849675.1">
    <property type="nucleotide sequence ID" value="NZ_SNXZ01000002.1"/>
</dbReference>
<sequence length="239" mass="25197">MTRFDELTSPAVAELRDQAVVLLPLGAVEAHGPHGPLGTDTLISEGMCRRAADALANELPVLVMPTLPYGVTTYAAAFPGTVTISAAALRAMLTDICTGLRDQGLRRIVLVNNHFEPEHLATVRAVADELGIGHLDLVRRRNAQRIGGEFATGSCHAGRYETSLVLADAPELVGERAGLPAVTVDLPAQMSAGHKDFRSMGMADAYCGAPADATEDEGAATFAVLTELLVEAIREEATK</sequence>
<evidence type="ECO:0000256" key="1">
    <source>
        <dbReference type="ARBA" id="ARBA00001947"/>
    </source>
</evidence>
<dbReference type="PANTHER" id="PTHR35005:SF1">
    <property type="entry name" value="2-AMINO-5-FORMYLAMINO-6-RIBOSYLAMINOPYRIMIDIN-4(3H)-ONE 5'-MONOPHOSPHATE DEFORMYLASE"/>
    <property type="match status" value="1"/>
</dbReference>
<gene>
    <name evidence="6" type="ORF">EV186_102915</name>
</gene>
<dbReference type="GO" id="GO:0009231">
    <property type="term" value="P:riboflavin biosynthetic process"/>
    <property type="evidence" value="ECO:0007669"/>
    <property type="project" value="TreeGrafter"/>
</dbReference>
<accession>A0A4R6SJ65</accession>
<dbReference type="GO" id="GO:0046872">
    <property type="term" value="F:metal ion binding"/>
    <property type="evidence" value="ECO:0007669"/>
    <property type="project" value="UniProtKB-KW"/>
</dbReference>
<dbReference type="EMBL" id="SNXZ01000002">
    <property type="protein sequence ID" value="TDQ01048.1"/>
    <property type="molecule type" value="Genomic_DNA"/>
</dbReference>
<dbReference type="Pfam" id="PF02633">
    <property type="entry name" value="Creatininase"/>
    <property type="match status" value="1"/>
</dbReference>
<evidence type="ECO:0000256" key="5">
    <source>
        <dbReference type="ARBA" id="ARBA00024029"/>
    </source>
</evidence>
<evidence type="ECO:0000313" key="7">
    <source>
        <dbReference type="Proteomes" id="UP000295444"/>
    </source>
</evidence>
<dbReference type="InterPro" id="IPR024087">
    <property type="entry name" value="Creatininase-like_sf"/>
</dbReference>
<dbReference type="PANTHER" id="PTHR35005">
    <property type="entry name" value="3-DEHYDRO-SCYLLO-INOSOSE HYDROLASE"/>
    <property type="match status" value="1"/>
</dbReference>
<comment type="similarity">
    <text evidence="5">Belongs to the creatininase superfamily.</text>
</comment>
<dbReference type="InterPro" id="IPR003785">
    <property type="entry name" value="Creatininase/forma_Hydrolase"/>
</dbReference>
<reference evidence="6 7" key="1">
    <citation type="submission" date="2019-03" db="EMBL/GenBank/DDBJ databases">
        <title>Genomic Encyclopedia of Type Strains, Phase IV (KMG-IV): sequencing the most valuable type-strain genomes for metagenomic binning, comparative biology and taxonomic classification.</title>
        <authorList>
            <person name="Goeker M."/>
        </authorList>
    </citation>
    <scope>NUCLEOTIDE SEQUENCE [LARGE SCALE GENOMIC DNA]</scope>
    <source>
        <strain evidence="6 7">DSM 45361</strain>
    </source>
</reference>
<keyword evidence="3 6" id="KW-0378">Hydrolase</keyword>
<evidence type="ECO:0000256" key="4">
    <source>
        <dbReference type="ARBA" id="ARBA00022833"/>
    </source>
</evidence>
<keyword evidence="4" id="KW-0862">Zinc</keyword>
<comment type="caution">
    <text evidence="6">The sequence shown here is derived from an EMBL/GenBank/DDBJ whole genome shotgun (WGS) entry which is preliminary data.</text>
</comment>
<proteinExistence type="inferred from homology"/>